<dbReference type="InterPro" id="IPR011051">
    <property type="entry name" value="RmlC_Cupin_sf"/>
</dbReference>
<dbReference type="Gene3D" id="2.60.120.10">
    <property type="entry name" value="Jelly Rolls"/>
    <property type="match status" value="1"/>
</dbReference>
<protein>
    <recommendedName>
        <fullName evidence="1">Cupin type-2 domain-containing protein</fullName>
    </recommendedName>
</protein>
<dbReference type="SUPFAM" id="SSF51182">
    <property type="entry name" value="RmlC-like cupins"/>
    <property type="match status" value="1"/>
</dbReference>
<dbReference type="Pfam" id="PF07883">
    <property type="entry name" value="Cupin_2"/>
    <property type="match status" value="1"/>
</dbReference>
<name>A0A645C8R1_9ZZZZ</name>
<feature type="domain" description="Cupin type-2" evidence="1">
    <location>
        <begin position="41"/>
        <end position="109"/>
    </location>
</feature>
<evidence type="ECO:0000313" key="2">
    <source>
        <dbReference type="EMBL" id="MPM71144.1"/>
    </source>
</evidence>
<dbReference type="EMBL" id="VSSQ01023927">
    <property type="protein sequence ID" value="MPM71144.1"/>
    <property type="molecule type" value="Genomic_DNA"/>
</dbReference>
<sequence>MSVKHINEMKEVVYNSNGAQAVHKKSMIGPWNGWEDYVMRFFEIEPGGYTPKHQHPWPQYMFVMEGDGLIDWGEQEEKLQFGHSIVVPDNALHQIKNVGDRPLRFICVVPPRGDL</sequence>
<accession>A0A645C8R1</accession>
<dbReference type="InterPro" id="IPR013096">
    <property type="entry name" value="Cupin_2"/>
</dbReference>
<dbReference type="InterPro" id="IPR014710">
    <property type="entry name" value="RmlC-like_jellyroll"/>
</dbReference>
<evidence type="ECO:0000259" key="1">
    <source>
        <dbReference type="Pfam" id="PF07883"/>
    </source>
</evidence>
<dbReference type="PANTHER" id="PTHR37694">
    <property type="entry name" value="SLR8022 PROTEIN"/>
    <property type="match status" value="1"/>
</dbReference>
<gene>
    <name evidence="2" type="ORF">SDC9_118107</name>
</gene>
<organism evidence="2">
    <name type="scientific">bioreactor metagenome</name>
    <dbReference type="NCBI Taxonomy" id="1076179"/>
    <lineage>
        <taxon>unclassified sequences</taxon>
        <taxon>metagenomes</taxon>
        <taxon>ecological metagenomes</taxon>
    </lineage>
</organism>
<dbReference type="AlphaFoldDB" id="A0A645C8R1"/>
<comment type="caution">
    <text evidence="2">The sequence shown here is derived from an EMBL/GenBank/DDBJ whole genome shotgun (WGS) entry which is preliminary data.</text>
</comment>
<proteinExistence type="predicted"/>
<dbReference type="PANTHER" id="PTHR37694:SF1">
    <property type="entry name" value="SLR8022 PROTEIN"/>
    <property type="match status" value="1"/>
</dbReference>
<reference evidence="2" key="1">
    <citation type="submission" date="2019-08" db="EMBL/GenBank/DDBJ databases">
        <authorList>
            <person name="Kucharzyk K."/>
            <person name="Murdoch R.W."/>
            <person name="Higgins S."/>
            <person name="Loffler F."/>
        </authorList>
    </citation>
    <scope>NUCLEOTIDE SEQUENCE</scope>
</reference>